<dbReference type="GO" id="GO:0005634">
    <property type="term" value="C:nucleus"/>
    <property type="evidence" value="ECO:0007669"/>
    <property type="project" value="UniProtKB-SubCell"/>
</dbReference>
<comment type="caution">
    <text evidence="5">The sequence shown here is derived from an EMBL/GenBank/DDBJ whole genome shotgun (WGS) entry which is preliminary data.</text>
</comment>
<feature type="domain" description="Xylanolytic transcriptional activator regulatory" evidence="4">
    <location>
        <begin position="316"/>
        <end position="391"/>
    </location>
</feature>
<evidence type="ECO:0000256" key="2">
    <source>
        <dbReference type="ARBA" id="ARBA00023242"/>
    </source>
</evidence>
<keyword evidence="6" id="KW-1185">Reference proteome</keyword>
<evidence type="ECO:0000313" key="6">
    <source>
        <dbReference type="Proteomes" id="UP001212997"/>
    </source>
</evidence>
<dbReference type="Proteomes" id="UP001212997">
    <property type="component" value="Unassembled WGS sequence"/>
</dbReference>
<dbReference type="CDD" id="cd12148">
    <property type="entry name" value="fungal_TF_MHR"/>
    <property type="match status" value="1"/>
</dbReference>
<dbReference type="GO" id="GO:0006351">
    <property type="term" value="P:DNA-templated transcription"/>
    <property type="evidence" value="ECO:0007669"/>
    <property type="project" value="InterPro"/>
</dbReference>
<reference evidence="5" key="1">
    <citation type="submission" date="2022-07" db="EMBL/GenBank/DDBJ databases">
        <title>Genome Sequence of Physisporinus lineatus.</title>
        <authorList>
            <person name="Buettner E."/>
        </authorList>
    </citation>
    <scope>NUCLEOTIDE SEQUENCE</scope>
    <source>
        <strain evidence="5">VT162</strain>
    </source>
</reference>
<dbReference type="GO" id="GO:0003677">
    <property type="term" value="F:DNA binding"/>
    <property type="evidence" value="ECO:0007669"/>
    <property type="project" value="InterPro"/>
</dbReference>
<evidence type="ECO:0000256" key="1">
    <source>
        <dbReference type="ARBA" id="ARBA00004123"/>
    </source>
</evidence>
<keyword evidence="2" id="KW-0539">Nucleus</keyword>
<protein>
    <recommendedName>
        <fullName evidence="4">Xylanolytic transcriptional activator regulatory domain-containing protein</fullName>
    </recommendedName>
</protein>
<feature type="region of interest" description="Disordered" evidence="3">
    <location>
        <begin position="635"/>
        <end position="660"/>
    </location>
</feature>
<proteinExistence type="predicted"/>
<dbReference type="InterPro" id="IPR007219">
    <property type="entry name" value="XnlR_reg_dom"/>
</dbReference>
<name>A0AAD5UYD8_9APHY</name>
<dbReference type="Pfam" id="PF04082">
    <property type="entry name" value="Fungal_trans"/>
    <property type="match status" value="1"/>
</dbReference>
<dbReference type="InterPro" id="IPR050613">
    <property type="entry name" value="Sec_Metabolite_Reg"/>
</dbReference>
<dbReference type="PANTHER" id="PTHR31001:SF56">
    <property type="entry name" value="ZN(2)-C6 FUNGAL-TYPE DOMAIN-CONTAINING PROTEIN"/>
    <property type="match status" value="1"/>
</dbReference>
<dbReference type="PANTHER" id="PTHR31001">
    <property type="entry name" value="UNCHARACTERIZED TRANSCRIPTIONAL REGULATORY PROTEIN"/>
    <property type="match status" value="1"/>
</dbReference>
<gene>
    <name evidence="5" type="ORF">NLI96_g7854</name>
</gene>
<dbReference type="SMART" id="SM00906">
    <property type="entry name" value="Fungal_trans"/>
    <property type="match status" value="1"/>
</dbReference>
<sequence>MCRVQTVGTASRLSITIGHLDLTILCAYKLKAKETGIVHERTRDTNVFSNSLRFVLANTEVLHDKISVLANRVRQLEDALHEAHAERSSDPHPLLTPELLQLKRPLERESSDSVKEPEVDTAEVIDAVGSLHISDSGQSKFFGTTANAWVSHHYSIISKAFLTQAPVNEEGRDEEPDTPQVPIPLNIPWLSHTFPFSTTPIETVSQIFHGFTPSRYTPIPQAEFNETILTRIYEQPMGEQDPLDSHRLSILFLVLALGSLLNLDNPALCQESMQYYHLGRASLSLDSILEFQSIPAIQALLLMCHFMFLSFIDGPRWALMGLAVKLAQSVGLHRDSGKWSLGPEETQRRRSLMWELHTYDCWQSLTFGRPPSFSTSFIDCQMAHETTKNDQGEVEMSFSAWKHRFSSRCMNIVQEQAFGARTPSYKTIQELDKKIRNHYVPPSLRVPGFGGARLEAELVQPPVELTMQRYIAYAIREITIFYLHRGFFARAVEEHPEDPLGSKFAPSFLAAYNSACSFVGLIKSLYSQHPGLTERMWFLFTHVFSCAIVLGSIPSKCPSMALARSAFSHLESACGLFEQVAENARAAKVLPVLRKLKGRALASMSELHSNGVSPGGSPPDNTNVKEEDDEFAALGGKTRLVSRKSPSVPSSPQGTLGQASSPTEIIHNSYQVTTPSLGPDPTSPMDVSNQWSGYQTQDTYDFYPAVQNQWHPEPGYVNVDPATMAMHTSPSPHIPAYSPYGQVPQMAHPYVPMQTSADGAYQNRVPVAPDPDASWRNLFAQFNQA</sequence>
<organism evidence="5 6">
    <name type="scientific">Meripilus lineatus</name>
    <dbReference type="NCBI Taxonomy" id="2056292"/>
    <lineage>
        <taxon>Eukaryota</taxon>
        <taxon>Fungi</taxon>
        <taxon>Dikarya</taxon>
        <taxon>Basidiomycota</taxon>
        <taxon>Agaricomycotina</taxon>
        <taxon>Agaricomycetes</taxon>
        <taxon>Polyporales</taxon>
        <taxon>Meripilaceae</taxon>
        <taxon>Meripilus</taxon>
    </lineage>
</organism>
<evidence type="ECO:0000259" key="4">
    <source>
        <dbReference type="SMART" id="SM00906"/>
    </source>
</evidence>
<dbReference type="GO" id="GO:0008270">
    <property type="term" value="F:zinc ion binding"/>
    <property type="evidence" value="ECO:0007669"/>
    <property type="project" value="InterPro"/>
</dbReference>
<comment type="subcellular location">
    <subcellularLocation>
        <location evidence="1">Nucleus</location>
    </subcellularLocation>
</comment>
<dbReference type="EMBL" id="JANAWD010000336">
    <property type="protein sequence ID" value="KAJ3481154.1"/>
    <property type="molecule type" value="Genomic_DNA"/>
</dbReference>
<dbReference type="AlphaFoldDB" id="A0AAD5UYD8"/>
<accession>A0AAD5UYD8</accession>
<evidence type="ECO:0000313" key="5">
    <source>
        <dbReference type="EMBL" id="KAJ3481154.1"/>
    </source>
</evidence>
<evidence type="ECO:0000256" key="3">
    <source>
        <dbReference type="SAM" id="MobiDB-lite"/>
    </source>
</evidence>